<dbReference type="Gene3D" id="1.10.630.10">
    <property type="entry name" value="Cytochrome P450"/>
    <property type="match status" value="1"/>
</dbReference>
<evidence type="ECO:0000313" key="12">
    <source>
        <dbReference type="Proteomes" id="UP000190744"/>
    </source>
</evidence>
<dbReference type="PANTHER" id="PTHR46300">
    <property type="entry name" value="P450, PUTATIVE (EUROFUNG)-RELATED-RELATED"/>
    <property type="match status" value="1"/>
</dbReference>
<dbReference type="InterPro" id="IPR017972">
    <property type="entry name" value="Cyt_P450_CS"/>
</dbReference>
<evidence type="ECO:0000256" key="10">
    <source>
        <dbReference type="SAM" id="Phobius"/>
    </source>
</evidence>
<dbReference type="InterPro" id="IPR002401">
    <property type="entry name" value="Cyt_P450_E_grp-I"/>
</dbReference>
<dbReference type="InterPro" id="IPR036396">
    <property type="entry name" value="Cyt_P450_sf"/>
</dbReference>
<sequence>MSQIKPLEGELFSPGYGLAICLLLILLYTRRLYGVTSPHIPKLPPGPRSLPLIGNLHQIPRQNHWKTVQQWHEIYGPIISFRLGQRVAVSLGSHWAARQLLSRRGNACDSRPRLVVAGDCINKGLHPFLLPYGSRWRLHHRIQLELLAPHRIRSYRSLQDIESRQLLYDMLSSNDFSSHLRRYTASLVFTLAYGKRIDTLDREEINEAHQITEKVAQAANQMGNLVVEAFPVLDYLPGFLAPWRRIGNQFYERTLSFFTHQMLQGQRSPTWNWTKHVIEMKESETLDTKEIAYLLGALYEGGSETTAAAIEIFVLACVLHPECVKHAQIELDQVVGSNRLPCFSDKAHLSYICAFTKEVLRWRPLTPLGVPHAPTQDIDFLGYHIPAGTTIFPNNWTIDQDNEVFEDSCAFRPSRWLEEPSLPLSTFGFGRRACVGKVLAENSLYLVISRLLWGYNISRAVENGLKVHVDPWNMKQGIISAPAPFRADFQVRSEDHGAVIKFEWESAEKDGDLIMSKINSAVEK</sequence>
<keyword evidence="10" id="KW-1133">Transmembrane helix</keyword>
<gene>
    <name evidence="11" type="ORF">PEBR_07792</name>
</gene>
<accession>A0A1S9RWA4</accession>
<keyword evidence="3 8" id="KW-0349">Heme</keyword>
<proteinExistence type="inferred from homology"/>
<evidence type="ECO:0000256" key="7">
    <source>
        <dbReference type="ARBA" id="ARBA00023033"/>
    </source>
</evidence>
<keyword evidence="10" id="KW-0812">Transmembrane</keyword>
<evidence type="ECO:0000256" key="6">
    <source>
        <dbReference type="ARBA" id="ARBA00023004"/>
    </source>
</evidence>
<keyword evidence="10" id="KW-0472">Membrane</keyword>
<evidence type="ECO:0000256" key="5">
    <source>
        <dbReference type="ARBA" id="ARBA00023002"/>
    </source>
</evidence>
<dbReference type="PRINTS" id="PR00463">
    <property type="entry name" value="EP450I"/>
</dbReference>
<dbReference type="Proteomes" id="UP000190744">
    <property type="component" value="Unassembled WGS sequence"/>
</dbReference>
<dbReference type="SUPFAM" id="SSF48264">
    <property type="entry name" value="Cytochrome P450"/>
    <property type="match status" value="1"/>
</dbReference>
<name>A0A1S9RWA4_PENBI</name>
<organism evidence="11 12">
    <name type="scientific">Penicillium brasilianum</name>
    <dbReference type="NCBI Taxonomy" id="104259"/>
    <lineage>
        <taxon>Eukaryota</taxon>
        <taxon>Fungi</taxon>
        <taxon>Dikarya</taxon>
        <taxon>Ascomycota</taxon>
        <taxon>Pezizomycotina</taxon>
        <taxon>Eurotiomycetes</taxon>
        <taxon>Eurotiomycetidae</taxon>
        <taxon>Eurotiales</taxon>
        <taxon>Aspergillaceae</taxon>
        <taxon>Penicillium</taxon>
    </lineage>
</organism>
<keyword evidence="5 9" id="KW-0560">Oxidoreductase</keyword>
<reference evidence="12" key="1">
    <citation type="submission" date="2015-09" db="EMBL/GenBank/DDBJ databases">
        <authorList>
            <person name="Fill T.P."/>
            <person name="Baretta J.F."/>
            <person name="de Almeida L.G."/>
            <person name="Rocha M."/>
            <person name="de Souza D.H."/>
            <person name="Malavazi I."/>
            <person name="Cerdeira L.T."/>
            <person name="Hong H."/>
            <person name="Samborskyy M."/>
            <person name="de Vasconcelos A.T."/>
            <person name="Leadlay P."/>
            <person name="Rodrigues-Filho E."/>
        </authorList>
    </citation>
    <scope>NUCLEOTIDE SEQUENCE [LARGE SCALE GENOMIC DNA]</scope>
    <source>
        <strain evidence="12">LaBioMMi 136</strain>
    </source>
</reference>
<feature type="binding site" description="axial binding residue" evidence="8">
    <location>
        <position position="434"/>
    </location>
    <ligand>
        <name>heme</name>
        <dbReference type="ChEBI" id="CHEBI:30413"/>
    </ligand>
    <ligandPart>
        <name>Fe</name>
        <dbReference type="ChEBI" id="CHEBI:18248"/>
    </ligandPart>
</feature>
<keyword evidence="7 9" id="KW-0503">Monooxygenase</keyword>
<dbReference type="Pfam" id="PF00067">
    <property type="entry name" value="p450"/>
    <property type="match status" value="1"/>
</dbReference>
<dbReference type="GO" id="GO:0004497">
    <property type="term" value="F:monooxygenase activity"/>
    <property type="evidence" value="ECO:0007669"/>
    <property type="project" value="UniProtKB-KW"/>
</dbReference>
<comment type="similarity">
    <text evidence="2 9">Belongs to the cytochrome P450 family.</text>
</comment>
<evidence type="ECO:0000256" key="2">
    <source>
        <dbReference type="ARBA" id="ARBA00010617"/>
    </source>
</evidence>
<evidence type="ECO:0000256" key="9">
    <source>
        <dbReference type="RuleBase" id="RU000461"/>
    </source>
</evidence>
<comment type="caution">
    <text evidence="11">The sequence shown here is derived from an EMBL/GenBank/DDBJ whole genome shotgun (WGS) entry which is preliminary data.</text>
</comment>
<evidence type="ECO:0000313" key="11">
    <source>
        <dbReference type="EMBL" id="OOQ89570.1"/>
    </source>
</evidence>
<evidence type="ECO:0000256" key="3">
    <source>
        <dbReference type="ARBA" id="ARBA00022617"/>
    </source>
</evidence>
<dbReference type="GO" id="GO:0043386">
    <property type="term" value="P:mycotoxin biosynthetic process"/>
    <property type="evidence" value="ECO:0007669"/>
    <property type="project" value="UniProtKB-ARBA"/>
</dbReference>
<dbReference type="CDD" id="cd11065">
    <property type="entry name" value="CYP64-like"/>
    <property type="match status" value="1"/>
</dbReference>
<dbReference type="InterPro" id="IPR050364">
    <property type="entry name" value="Cytochrome_P450_fung"/>
</dbReference>
<keyword evidence="4 8" id="KW-0479">Metal-binding</keyword>
<keyword evidence="6 8" id="KW-0408">Iron</keyword>
<dbReference type="PANTHER" id="PTHR46300:SF1">
    <property type="entry name" value="P450, PUTATIVE (EUROFUNG)-RELATED"/>
    <property type="match status" value="1"/>
</dbReference>
<dbReference type="GO" id="GO:0016705">
    <property type="term" value="F:oxidoreductase activity, acting on paired donors, with incorporation or reduction of molecular oxygen"/>
    <property type="evidence" value="ECO:0007669"/>
    <property type="project" value="InterPro"/>
</dbReference>
<evidence type="ECO:0000256" key="4">
    <source>
        <dbReference type="ARBA" id="ARBA00022723"/>
    </source>
</evidence>
<dbReference type="EMBL" id="LJBN01000106">
    <property type="protein sequence ID" value="OOQ89570.1"/>
    <property type="molecule type" value="Genomic_DNA"/>
</dbReference>
<dbReference type="GO" id="GO:0020037">
    <property type="term" value="F:heme binding"/>
    <property type="evidence" value="ECO:0007669"/>
    <property type="project" value="InterPro"/>
</dbReference>
<dbReference type="AlphaFoldDB" id="A0A1S9RWA4"/>
<evidence type="ECO:0000256" key="8">
    <source>
        <dbReference type="PIRSR" id="PIRSR602401-1"/>
    </source>
</evidence>
<dbReference type="InterPro" id="IPR001128">
    <property type="entry name" value="Cyt_P450"/>
</dbReference>
<dbReference type="PRINTS" id="PR00385">
    <property type="entry name" value="P450"/>
</dbReference>
<evidence type="ECO:0000256" key="1">
    <source>
        <dbReference type="ARBA" id="ARBA00001971"/>
    </source>
</evidence>
<protein>
    <submittedName>
        <fullName evidence="11">Cytochrome P450 monooxygenase</fullName>
    </submittedName>
</protein>
<dbReference type="PROSITE" id="PS00086">
    <property type="entry name" value="CYTOCHROME_P450"/>
    <property type="match status" value="1"/>
</dbReference>
<feature type="transmembrane region" description="Helical" evidence="10">
    <location>
        <begin position="12"/>
        <end position="29"/>
    </location>
</feature>
<dbReference type="GO" id="GO:0005506">
    <property type="term" value="F:iron ion binding"/>
    <property type="evidence" value="ECO:0007669"/>
    <property type="project" value="InterPro"/>
</dbReference>
<comment type="cofactor">
    <cofactor evidence="1 8">
        <name>heme</name>
        <dbReference type="ChEBI" id="CHEBI:30413"/>
    </cofactor>
</comment>